<reference evidence="11" key="1">
    <citation type="submission" date="2022-05" db="EMBL/GenBank/DDBJ databases">
        <title>Comparative Genomics of Spacecraft Associated Microbes.</title>
        <authorList>
            <person name="Tran M.T."/>
            <person name="Wright A."/>
            <person name="Seuylemezian A."/>
            <person name="Eisen J."/>
            <person name="Coil D."/>
        </authorList>
    </citation>
    <scope>NUCLEOTIDE SEQUENCE</scope>
    <source>
        <strain evidence="11">214.1.1</strain>
    </source>
</reference>
<evidence type="ECO:0000256" key="2">
    <source>
        <dbReference type="ARBA" id="ARBA00022448"/>
    </source>
</evidence>
<evidence type="ECO:0000256" key="4">
    <source>
        <dbReference type="ARBA" id="ARBA00022519"/>
    </source>
</evidence>
<evidence type="ECO:0000256" key="6">
    <source>
        <dbReference type="ARBA" id="ARBA00022989"/>
    </source>
</evidence>
<evidence type="ECO:0000256" key="9">
    <source>
        <dbReference type="SAM" id="Phobius"/>
    </source>
</evidence>
<comment type="subcellular location">
    <subcellularLocation>
        <location evidence="1">Cell inner membrane</location>
        <topology evidence="1">Multi-pass membrane protein</topology>
    </subcellularLocation>
</comment>
<organism evidence="11 12">
    <name type="scientific">Halalkalibacter oceani</name>
    <dbReference type="NCBI Taxonomy" id="1653776"/>
    <lineage>
        <taxon>Bacteria</taxon>
        <taxon>Bacillati</taxon>
        <taxon>Bacillota</taxon>
        <taxon>Bacilli</taxon>
        <taxon>Bacillales</taxon>
        <taxon>Bacillaceae</taxon>
        <taxon>Halalkalibacter</taxon>
    </lineage>
</organism>
<dbReference type="GO" id="GO:0022857">
    <property type="term" value="F:transmembrane transporter activity"/>
    <property type="evidence" value="ECO:0007669"/>
    <property type="project" value="TreeGrafter"/>
</dbReference>
<keyword evidence="3" id="KW-1003">Cell membrane</keyword>
<proteinExistence type="inferred from homology"/>
<dbReference type="RefSeq" id="WP_251223970.1">
    <property type="nucleotide sequence ID" value="NZ_JAMBOL010000013.1"/>
</dbReference>
<dbReference type="GO" id="GO:0015740">
    <property type="term" value="P:C4-dicarboxylate transport"/>
    <property type="evidence" value="ECO:0007669"/>
    <property type="project" value="TreeGrafter"/>
</dbReference>
<evidence type="ECO:0000313" key="12">
    <source>
        <dbReference type="Proteomes" id="UP001139179"/>
    </source>
</evidence>
<feature type="transmembrane region" description="Helical" evidence="9">
    <location>
        <begin position="93"/>
        <end position="114"/>
    </location>
</feature>
<keyword evidence="2" id="KW-0813">Transport</keyword>
<dbReference type="InterPro" id="IPR055348">
    <property type="entry name" value="DctQ"/>
</dbReference>
<evidence type="ECO:0000256" key="1">
    <source>
        <dbReference type="ARBA" id="ARBA00004429"/>
    </source>
</evidence>
<dbReference type="EMBL" id="JAMBOL010000013">
    <property type="protein sequence ID" value="MCM3715214.1"/>
    <property type="molecule type" value="Genomic_DNA"/>
</dbReference>
<dbReference type="Pfam" id="PF04290">
    <property type="entry name" value="DctQ"/>
    <property type="match status" value="1"/>
</dbReference>
<gene>
    <name evidence="11" type="ORF">M3202_14090</name>
</gene>
<keyword evidence="7 9" id="KW-0472">Membrane</keyword>
<name>A0A9X2DQR7_9BACI</name>
<evidence type="ECO:0000256" key="5">
    <source>
        <dbReference type="ARBA" id="ARBA00022692"/>
    </source>
</evidence>
<evidence type="ECO:0000256" key="7">
    <source>
        <dbReference type="ARBA" id="ARBA00023136"/>
    </source>
</evidence>
<dbReference type="InterPro" id="IPR007387">
    <property type="entry name" value="TRAP_DctQ"/>
</dbReference>
<dbReference type="PANTHER" id="PTHR35011">
    <property type="entry name" value="2,3-DIKETO-L-GULONATE TRAP TRANSPORTER SMALL PERMEASE PROTEIN YIAM"/>
    <property type="match status" value="1"/>
</dbReference>
<keyword evidence="12" id="KW-1185">Reference proteome</keyword>
<feature type="transmembrane region" description="Helical" evidence="9">
    <location>
        <begin position="12"/>
        <end position="34"/>
    </location>
</feature>
<comment type="caution">
    <text evidence="11">The sequence shown here is derived from an EMBL/GenBank/DDBJ whole genome shotgun (WGS) entry which is preliminary data.</text>
</comment>
<sequence length="179" mass="19874">MGFVRLVDRLNRFAVISLSAAFAVMTLSIFLQVLVRFVFTAMDIRLSVPWTEELARYLMIWSVFIGGAVAVRTDKLIALEVLIHSLPASLGKALKTGAHLLTMVFFGYLLYLGFEFALNQGGRQTSPVMGIPMLAVYLSMPIGALLGTLNLITLFINVFLKKGDIRFVSMEDEAYESLD</sequence>
<evidence type="ECO:0000256" key="8">
    <source>
        <dbReference type="ARBA" id="ARBA00038436"/>
    </source>
</evidence>
<feature type="transmembrane region" description="Helical" evidence="9">
    <location>
        <begin position="54"/>
        <end position="72"/>
    </location>
</feature>
<keyword evidence="4" id="KW-0997">Cell inner membrane</keyword>
<keyword evidence="5 9" id="KW-0812">Transmembrane</keyword>
<dbReference type="PANTHER" id="PTHR35011:SF2">
    <property type="entry name" value="2,3-DIKETO-L-GULONATE TRAP TRANSPORTER SMALL PERMEASE PROTEIN YIAM"/>
    <property type="match status" value="1"/>
</dbReference>
<dbReference type="GO" id="GO:0005886">
    <property type="term" value="C:plasma membrane"/>
    <property type="evidence" value="ECO:0007669"/>
    <property type="project" value="UniProtKB-SubCell"/>
</dbReference>
<feature type="domain" description="Tripartite ATP-independent periplasmic transporters DctQ component" evidence="10">
    <location>
        <begin position="25"/>
        <end position="158"/>
    </location>
</feature>
<comment type="similarity">
    <text evidence="8">Belongs to the TRAP transporter small permease family.</text>
</comment>
<evidence type="ECO:0000256" key="3">
    <source>
        <dbReference type="ARBA" id="ARBA00022475"/>
    </source>
</evidence>
<protein>
    <submittedName>
        <fullName evidence="11">TRAP transporter small permease</fullName>
    </submittedName>
</protein>
<dbReference type="AlphaFoldDB" id="A0A9X2DQR7"/>
<evidence type="ECO:0000313" key="11">
    <source>
        <dbReference type="EMBL" id="MCM3715214.1"/>
    </source>
</evidence>
<accession>A0A9X2DQR7</accession>
<keyword evidence="6 9" id="KW-1133">Transmembrane helix</keyword>
<dbReference type="Proteomes" id="UP001139179">
    <property type="component" value="Unassembled WGS sequence"/>
</dbReference>
<evidence type="ECO:0000259" key="10">
    <source>
        <dbReference type="Pfam" id="PF04290"/>
    </source>
</evidence>
<feature type="transmembrane region" description="Helical" evidence="9">
    <location>
        <begin position="134"/>
        <end position="160"/>
    </location>
</feature>